<evidence type="ECO:0000256" key="9">
    <source>
        <dbReference type="HAMAP-Rule" id="MF_03147"/>
    </source>
</evidence>
<evidence type="ECO:0000256" key="4">
    <source>
        <dbReference type="ARBA" id="ARBA00022840"/>
    </source>
</evidence>
<dbReference type="InterPro" id="IPR017958">
    <property type="entry name" value="Gln-tRNA_amidoTrfase_suB_CS"/>
</dbReference>
<accession>A0AAX4H5I6</accession>
<keyword evidence="2 9" id="KW-0436">Ligase</keyword>
<dbReference type="PANTHER" id="PTHR11659:SF0">
    <property type="entry name" value="GLUTAMYL-TRNA(GLN) AMIDOTRANSFERASE SUBUNIT B, MITOCHONDRIAL"/>
    <property type="match status" value="1"/>
</dbReference>
<comment type="similarity">
    <text evidence="1 9">Belongs to the GatB/GatE family. GatB subfamily.</text>
</comment>
<dbReference type="NCBIfam" id="TIGR00133">
    <property type="entry name" value="gatB"/>
    <property type="match status" value="1"/>
</dbReference>
<dbReference type="GO" id="GO:0005739">
    <property type="term" value="C:mitochondrion"/>
    <property type="evidence" value="ECO:0007669"/>
    <property type="project" value="UniProtKB-SubCell"/>
</dbReference>
<dbReference type="PROSITE" id="PS01234">
    <property type="entry name" value="GATB"/>
    <property type="match status" value="1"/>
</dbReference>
<organism evidence="11 12">
    <name type="scientific">Australozyma saopauloensis</name>
    <dbReference type="NCBI Taxonomy" id="291208"/>
    <lineage>
        <taxon>Eukaryota</taxon>
        <taxon>Fungi</taxon>
        <taxon>Dikarya</taxon>
        <taxon>Ascomycota</taxon>
        <taxon>Saccharomycotina</taxon>
        <taxon>Pichiomycetes</taxon>
        <taxon>Metschnikowiaceae</taxon>
        <taxon>Australozyma</taxon>
    </lineage>
</organism>
<evidence type="ECO:0000256" key="5">
    <source>
        <dbReference type="ARBA" id="ARBA00022917"/>
    </source>
</evidence>
<dbReference type="AlphaFoldDB" id="A0AAX4H5I6"/>
<evidence type="ECO:0000256" key="6">
    <source>
        <dbReference type="ARBA" id="ARBA00023128"/>
    </source>
</evidence>
<evidence type="ECO:0000256" key="1">
    <source>
        <dbReference type="ARBA" id="ARBA00005306"/>
    </source>
</evidence>
<keyword evidence="4 9" id="KW-0067">ATP-binding</keyword>
<keyword evidence="3 9" id="KW-0547">Nucleotide-binding</keyword>
<evidence type="ECO:0000313" key="12">
    <source>
        <dbReference type="Proteomes" id="UP001338582"/>
    </source>
</evidence>
<dbReference type="SUPFAM" id="SSF55931">
    <property type="entry name" value="Glutamine synthetase/guanido kinase"/>
    <property type="match status" value="1"/>
</dbReference>
<dbReference type="FunFam" id="1.10.10.410:FF:000001">
    <property type="entry name" value="Aspartyl/glutamyl-tRNA(Asn/Gln) amidotransferase subunit B"/>
    <property type="match status" value="1"/>
</dbReference>
<keyword evidence="6 9" id="KW-0496">Mitochondrion</keyword>
<evidence type="ECO:0000256" key="7">
    <source>
        <dbReference type="ARBA" id="ARBA00047380"/>
    </source>
</evidence>
<dbReference type="InterPro" id="IPR003789">
    <property type="entry name" value="Asn/Gln_tRNA_amidoTrase-B-like"/>
</dbReference>
<dbReference type="GO" id="GO:0005524">
    <property type="term" value="F:ATP binding"/>
    <property type="evidence" value="ECO:0007669"/>
    <property type="project" value="UniProtKB-KW"/>
</dbReference>
<comment type="subunit">
    <text evidence="9">Subunit of the heterotrimeric GatFAB amidotransferase (AdT) complex, composed of A, B and F subunits.</text>
</comment>
<dbReference type="PANTHER" id="PTHR11659">
    <property type="entry name" value="GLUTAMYL-TRNA GLN AMIDOTRANSFERASE SUBUNIT B MITOCHONDRIAL AND PROKARYOTIC PET112-RELATED"/>
    <property type="match status" value="1"/>
</dbReference>
<evidence type="ECO:0000259" key="10">
    <source>
        <dbReference type="SMART" id="SM00845"/>
    </source>
</evidence>
<dbReference type="NCBIfam" id="NF004012">
    <property type="entry name" value="PRK05477.1-2"/>
    <property type="match status" value="1"/>
</dbReference>
<comment type="catalytic activity">
    <reaction evidence="8 9">
        <text>L-glutamyl-tRNA(Gln) + L-glutamine + ATP + H2O = L-glutaminyl-tRNA(Gln) + L-glutamate + ADP + phosphate + H(+)</text>
        <dbReference type="Rhea" id="RHEA:17521"/>
        <dbReference type="Rhea" id="RHEA-COMP:9681"/>
        <dbReference type="Rhea" id="RHEA-COMP:9684"/>
        <dbReference type="ChEBI" id="CHEBI:15377"/>
        <dbReference type="ChEBI" id="CHEBI:15378"/>
        <dbReference type="ChEBI" id="CHEBI:29985"/>
        <dbReference type="ChEBI" id="CHEBI:30616"/>
        <dbReference type="ChEBI" id="CHEBI:43474"/>
        <dbReference type="ChEBI" id="CHEBI:58359"/>
        <dbReference type="ChEBI" id="CHEBI:78520"/>
        <dbReference type="ChEBI" id="CHEBI:78521"/>
        <dbReference type="ChEBI" id="CHEBI:456216"/>
    </reaction>
</comment>
<evidence type="ECO:0000256" key="8">
    <source>
        <dbReference type="ARBA" id="ARBA00047913"/>
    </source>
</evidence>
<proteinExistence type="inferred from homology"/>
<dbReference type="InterPro" id="IPR014746">
    <property type="entry name" value="Gln_synth/guanido_kin_cat_dom"/>
</dbReference>
<dbReference type="InterPro" id="IPR006075">
    <property type="entry name" value="Asn/Gln-tRNA_Trfase_suB/E_cat"/>
</dbReference>
<keyword evidence="5 9" id="KW-0648">Protein biosynthesis</keyword>
<evidence type="ECO:0000256" key="3">
    <source>
        <dbReference type="ARBA" id="ARBA00022741"/>
    </source>
</evidence>
<evidence type="ECO:0000313" key="11">
    <source>
        <dbReference type="EMBL" id="WPK23845.1"/>
    </source>
</evidence>
<dbReference type="InterPro" id="IPR004413">
    <property type="entry name" value="GatB"/>
</dbReference>
<comment type="subcellular location">
    <subcellularLocation>
        <location evidence="9">Mitochondrion</location>
    </subcellularLocation>
</comment>
<sequence length="502" mass="56733">MIPKKLQNWKPEKGFPFKCGLEIHTQLLTKHKLFSQSVNVPNCAPNANTSFFDLAFPGTFPKLNPEALLLALKAAAALDASISTTSSFDRKHYFYFDQPLGYQITQRFRPLARGGHLQLSKDYDDVLSDKLINIEQLQLEQDTAKLNYDDYDSLVSIDLNRANVPLIELVTKPDFENLLQVRAFIKKYLGLVSHLGICSGDLENGAMRCDVNVSVAGGDRVEVKNLSSTSEVMAAAAYEYKRQVAQLKESIPVEQETRSWTGTKTVRTRSKEDAVDYRYVPDTELPFVHLDPSIADLIRAQLPEFPETVVRRLRNAPYGLEKKYAKFLVESPLHLEYYYKLHSIIVGEHKQPSKVVNNWFVHELLGAFNKLGLSPDFTMLPAEKYAALILLVQNKEVTSTSAKLLLLAMLQPSEEIAEMSVEEMVDHYKLRNAAEAETGDLKTAVEEICKEIIEENQDAVEKIKAGKHLSIKFLVGIAMRTTQGKVDPKLFDETFKNLIYNE</sequence>
<protein>
    <recommendedName>
        <fullName evidence="9">Glutamyl-tRNA(Gln) amidotransferase subunit B, mitochondrial</fullName>
        <shortName evidence="9">Glu-AdT subunit B</shortName>
        <ecNumber evidence="9">6.3.5.-</ecNumber>
    </recommendedName>
</protein>
<comment type="catalytic activity">
    <reaction evidence="7">
        <text>L-aspartyl-tRNA(Asn) + L-glutamine + ATP + H2O = L-asparaginyl-tRNA(Asn) + L-glutamate + ADP + phosphate + 2 H(+)</text>
        <dbReference type="Rhea" id="RHEA:14513"/>
        <dbReference type="Rhea" id="RHEA-COMP:9674"/>
        <dbReference type="Rhea" id="RHEA-COMP:9677"/>
        <dbReference type="ChEBI" id="CHEBI:15377"/>
        <dbReference type="ChEBI" id="CHEBI:15378"/>
        <dbReference type="ChEBI" id="CHEBI:29985"/>
        <dbReference type="ChEBI" id="CHEBI:30616"/>
        <dbReference type="ChEBI" id="CHEBI:43474"/>
        <dbReference type="ChEBI" id="CHEBI:58359"/>
        <dbReference type="ChEBI" id="CHEBI:78515"/>
        <dbReference type="ChEBI" id="CHEBI:78516"/>
        <dbReference type="ChEBI" id="CHEBI:456216"/>
    </reaction>
</comment>
<dbReference type="GO" id="GO:0030956">
    <property type="term" value="C:glutamyl-tRNA(Gln) amidotransferase complex"/>
    <property type="evidence" value="ECO:0007669"/>
    <property type="project" value="UniProtKB-UniRule"/>
</dbReference>
<dbReference type="EC" id="6.3.5.-" evidence="9"/>
<dbReference type="Pfam" id="PF02637">
    <property type="entry name" value="GatB_Yqey"/>
    <property type="match status" value="1"/>
</dbReference>
<dbReference type="GO" id="GO:0070681">
    <property type="term" value="P:glutaminyl-tRNAGln biosynthesis via transamidation"/>
    <property type="evidence" value="ECO:0007669"/>
    <property type="project" value="UniProtKB-UniRule"/>
</dbReference>
<comment type="function">
    <text evidence="9">Allows the formation of correctly charged Gln-tRNA(Gln) through the transamidation of misacylated Glu-tRNA(Gln) in the mitochondria. The reaction takes place in the presence of glutamine and ATP through an activated gamma-phospho-Glu-tRNA(Gln).</text>
</comment>
<evidence type="ECO:0000256" key="2">
    <source>
        <dbReference type="ARBA" id="ARBA00022598"/>
    </source>
</evidence>
<dbReference type="InterPro" id="IPR023168">
    <property type="entry name" value="GatB_Yqey_C_2"/>
</dbReference>
<gene>
    <name evidence="9" type="primary">PET112</name>
    <name evidence="11" type="ORF">PUMCH_001095</name>
</gene>
<dbReference type="Proteomes" id="UP001338582">
    <property type="component" value="Chromosome 1"/>
</dbReference>
<keyword evidence="12" id="KW-1185">Reference proteome</keyword>
<dbReference type="InterPro" id="IPR017959">
    <property type="entry name" value="Asn/Gln-tRNA_amidoTrfase_suB/E"/>
</dbReference>
<dbReference type="EMBL" id="CP138894">
    <property type="protein sequence ID" value="WPK23845.1"/>
    <property type="molecule type" value="Genomic_DNA"/>
</dbReference>
<dbReference type="GO" id="GO:0050567">
    <property type="term" value="F:glutaminyl-tRNA synthase (glutamine-hydrolyzing) activity"/>
    <property type="evidence" value="ECO:0007669"/>
    <property type="project" value="UniProtKB-UniRule"/>
</dbReference>
<dbReference type="Pfam" id="PF02934">
    <property type="entry name" value="GatB_N"/>
    <property type="match status" value="1"/>
</dbReference>
<dbReference type="Gene3D" id="1.10.10.410">
    <property type="match status" value="1"/>
</dbReference>
<dbReference type="HAMAP" id="MF_00121">
    <property type="entry name" value="GatB"/>
    <property type="match status" value="1"/>
</dbReference>
<dbReference type="SUPFAM" id="SSF89095">
    <property type="entry name" value="GatB/YqeY motif"/>
    <property type="match status" value="1"/>
</dbReference>
<feature type="domain" description="Asn/Gln amidotransferase" evidence="10">
    <location>
        <begin position="340"/>
        <end position="499"/>
    </location>
</feature>
<dbReference type="InterPro" id="IPR018027">
    <property type="entry name" value="Asn/Gln_amidotransferase"/>
</dbReference>
<dbReference type="SMART" id="SM00845">
    <property type="entry name" value="GatB_Yqey"/>
    <property type="match status" value="1"/>
</dbReference>
<reference evidence="11 12" key="1">
    <citation type="submission" date="2023-10" db="EMBL/GenBank/DDBJ databases">
        <title>Draft Genome Sequence of Candida saopaulonensis from a very Premature Infant with Sepsis.</title>
        <authorList>
            <person name="Ning Y."/>
            <person name="Dai R."/>
            <person name="Xiao M."/>
            <person name="Xu Y."/>
            <person name="Yan Q."/>
            <person name="Zhang L."/>
        </authorList>
    </citation>
    <scope>NUCLEOTIDE SEQUENCE [LARGE SCALE GENOMIC DNA]</scope>
    <source>
        <strain evidence="11 12">19XY460</strain>
    </source>
</reference>
<dbReference type="GO" id="GO:0032543">
    <property type="term" value="P:mitochondrial translation"/>
    <property type="evidence" value="ECO:0007669"/>
    <property type="project" value="UniProtKB-UniRule"/>
</dbReference>
<name>A0AAX4H5I6_9ASCO</name>